<evidence type="ECO:0000256" key="1">
    <source>
        <dbReference type="ARBA" id="ARBA00001633"/>
    </source>
</evidence>
<dbReference type="GO" id="GO:0004640">
    <property type="term" value="F:phosphoribosylanthranilate isomerase activity"/>
    <property type="evidence" value="ECO:0007669"/>
    <property type="project" value="TreeGrafter"/>
</dbReference>
<dbReference type="PANTHER" id="PTHR22854">
    <property type="entry name" value="TRYPTOPHAN BIOSYNTHESIS PROTEIN"/>
    <property type="match status" value="1"/>
</dbReference>
<dbReference type="FunFam" id="3.20.20.70:FF:000024">
    <property type="entry name" value="Indole-3-glycerol phosphate synthase"/>
    <property type="match status" value="1"/>
</dbReference>
<dbReference type="EC" id="4.1.1.48" evidence="8"/>
<dbReference type="HAMAP" id="MF_00134_B">
    <property type="entry name" value="IGPS_B"/>
    <property type="match status" value="1"/>
</dbReference>
<feature type="domain" description="Indole-3-glycerol phosphate synthase" evidence="10">
    <location>
        <begin position="6"/>
        <end position="258"/>
    </location>
</feature>
<dbReference type="Proteomes" id="UP000288096">
    <property type="component" value="Unassembled WGS sequence"/>
</dbReference>
<dbReference type="InterPro" id="IPR013798">
    <property type="entry name" value="Indole-3-glycerol_P_synth_dom"/>
</dbReference>
<evidence type="ECO:0000256" key="8">
    <source>
        <dbReference type="HAMAP-Rule" id="MF_00134"/>
    </source>
</evidence>
<keyword evidence="4 8" id="KW-0210">Decarboxylase</keyword>
<dbReference type="UniPathway" id="UPA00035">
    <property type="reaction ID" value="UER00043"/>
</dbReference>
<evidence type="ECO:0000313" key="12">
    <source>
        <dbReference type="Proteomes" id="UP000288096"/>
    </source>
</evidence>
<feature type="region of interest" description="Disordered" evidence="9">
    <location>
        <begin position="16"/>
        <end position="43"/>
    </location>
</feature>
<reference evidence="12" key="2">
    <citation type="submission" date="2019-01" db="EMBL/GenBank/DDBJ databases">
        <title>Genome sequence of Desulfonema ishimotonii strain Tokyo 01.</title>
        <authorList>
            <person name="Fukui M."/>
        </authorList>
    </citation>
    <scope>NUCLEOTIDE SEQUENCE [LARGE SCALE GENOMIC DNA]</scope>
    <source>
        <strain evidence="12">Tokyo 01</strain>
    </source>
</reference>
<evidence type="ECO:0000256" key="5">
    <source>
        <dbReference type="ARBA" id="ARBA00022822"/>
    </source>
</evidence>
<evidence type="ECO:0000256" key="2">
    <source>
        <dbReference type="ARBA" id="ARBA00004696"/>
    </source>
</evidence>
<gene>
    <name evidence="8" type="primary">trpC</name>
    <name evidence="11" type="ORF">DENIS_1486</name>
</gene>
<comment type="pathway">
    <text evidence="2 8">Amino-acid biosynthesis; L-tryptophan biosynthesis; L-tryptophan from chorismate: step 4/5.</text>
</comment>
<protein>
    <recommendedName>
        <fullName evidence="8">Indole-3-glycerol phosphate synthase</fullName>
        <shortName evidence="8">IGPS</shortName>
        <ecNumber evidence="8">4.1.1.48</ecNumber>
    </recommendedName>
</protein>
<sequence>MSTDILSRIVTRKQEEVAEARKRVPESEMRSRAEQKPRDPRGFLKRLSRPGVNIIAEIKRASPSKGSICPDLDPAAYARQYEAGGAACLSVLTDRDFFQGSFEDLQAARNAVSLPVIRKDFMISPYQFYEAAVQGADAVLLIVRILEPEQLRDYLQLAGALGMDALTEVHSEEELETATKAGAKLVGVNNRNLRSFETNVSHSANMASRFAPDQVAVAESGIKTREDVENLLNAGIHNFLIGESIVRAPDPAGFIRSLMGE</sequence>
<evidence type="ECO:0000256" key="3">
    <source>
        <dbReference type="ARBA" id="ARBA00022605"/>
    </source>
</evidence>
<dbReference type="NCBIfam" id="NF001377">
    <property type="entry name" value="PRK00278.2-4"/>
    <property type="match status" value="1"/>
</dbReference>
<dbReference type="GO" id="GO:0000162">
    <property type="term" value="P:L-tryptophan biosynthetic process"/>
    <property type="evidence" value="ECO:0007669"/>
    <property type="project" value="UniProtKB-UniRule"/>
</dbReference>
<dbReference type="Gene3D" id="3.20.20.70">
    <property type="entry name" value="Aldolase class I"/>
    <property type="match status" value="1"/>
</dbReference>
<keyword evidence="3 8" id="KW-0028">Amino-acid biosynthesis</keyword>
<evidence type="ECO:0000259" key="10">
    <source>
        <dbReference type="Pfam" id="PF00218"/>
    </source>
</evidence>
<dbReference type="InterPro" id="IPR045186">
    <property type="entry name" value="Indole-3-glycerol_P_synth"/>
</dbReference>
<dbReference type="PROSITE" id="PS00614">
    <property type="entry name" value="IGPS"/>
    <property type="match status" value="1"/>
</dbReference>
<dbReference type="Pfam" id="PF00218">
    <property type="entry name" value="IGPS"/>
    <property type="match status" value="1"/>
</dbReference>
<evidence type="ECO:0000256" key="7">
    <source>
        <dbReference type="ARBA" id="ARBA00023239"/>
    </source>
</evidence>
<evidence type="ECO:0000256" key="4">
    <source>
        <dbReference type="ARBA" id="ARBA00022793"/>
    </source>
</evidence>
<dbReference type="InterPro" id="IPR001468">
    <property type="entry name" value="Indole-3-GlycerolPSynthase_CS"/>
</dbReference>
<dbReference type="GO" id="GO:0004425">
    <property type="term" value="F:indole-3-glycerol-phosphate synthase activity"/>
    <property type="evidence" value="ECO:0007669"/>
    <property type="project" value="UniProtKB-UniRule"/>
</dbReference>
<comment type="catalytic activity">
    <reaction evidence="1 8">
        <text>1-(2-carboxyphenylamino)-1-deoxy-D-ribulose 5-phosphate + H(+) = (1S,2R)-1-C-(indol-3-yl)glycerol 3-phosphate + CO2 + H2O</text>
        <dbReference type="Rhea" id="RHEA:23476"/>
        <dbReference type="ChEBI" id="CHEBI:15377"/>
        <dbReference type="ChEBI" id="CHEBI:15378"/>
        <dbReference type="ChEBI" id="CHEBI:16526"/>
        <dbReference type="ChEBI" id="CHEBI:58613"/>
        <dbReference type="ChEBI" id="CHEBI:58866"/>
        <dbReference type="EC" id="4.1.1.48"/>
    </reaction>
</comment>
<keyword evidence="12" id="KW-1185">Reference proteome</keyword>
<dbReference type="RefSeq" id="WP_208022535.1">
    <property type="nucleotide sequence ID" value="NZ_BEXT01000001.1"/>
</dbReference>
<dbReference type="PANTHER" id="PTHR22854:SF2">
    <property type="entry name" value="INDOLE-3-GLYCEROL-PHOSPHATE SYNTHASE"/>
    <property type="match status" value="1"/>
</dbReference>
<name>A0A401FU83_9BACT</name>
<dbReference type="InterPro" id="IPR011060">
    <property type="entry name" value="RibuloseP-bd_barrel"/>
</dbReference>
<proteinExistence type="inferred from homology"/>
<dbReference type="SUPFAM" id="SSF51366">
    <property type="entry name" value="Ribulose-phoshate binding barrel"/>
    <property type="match status" value="1"/>
</dbReference>
<evidence type="ECO:0000256" key="6">
    <source>
        <dbReference type="ARBA" id="ARBA00023141"/>
    </source>
</evidence>
<organism evidence="11 12">
    <name type="scientific">Desulfonema ishimotonii</name>
    <dbReference type="NCBI Taxonomy" id="45657"/>
    <lineage>
        <taxon>Bacteria</taxon>
        <taxon>Pseudomonadati</taxon>
        <taxon>Thermodesulfobacteriota</taxon>
        <taxon>Desulfobacteria</taxon>
        <taxon>Desulfobacterales</taxon>
        <taxon>Desulfococcaceae</taxon>
        <taxon>Desulfonema</taxon>
    </lineage>
</organism>
<dbReference type="EMBL" id="BEXT01000001">
    <property type="protein sequence ID" value="GBC60529.1"/>
    <property type="molecule type" value="Genomic_DNA"/>
</dbReference>
<dbReference type="AlphaFoldDB" id="A0A401FU83"/>
<dbReference type="CDD" id="cd00331">
    <property type="entry name" value="IGPS"/>
    <property type="match status" value="1"/>
</dbReference>
<dbReference type="InterPro" id="IPR013785">
    <property type="entry name" value="Aldolase_TIM"/>
</dbReference>
<comment type="similarity">
    <text evidence="8">Belongs to the TrpC family.</text>
</comment>
<comment type="caution">
    <text evidence="11">The sequence shown here is derived from an EMBL/GenBank/DDBJ whole genome shotgun (WGS) entry which is preliminary data.</text>
</comment>
<keyword evidence="5 8" id="KW-0822">Tryptophan biosynthesis</keyword>
<keyword evidence="7 8" id="KW-0456">Lyase</keyword>
<keyword evidence="6 8" id="KW-0057">Aromatic amino acid biosynthesis</keyword>
<accession>A0A401FU83</accession>
<evidence type="ECO:0000256" key="9">
    <source>
        <dbReference type="SAM" id="MobiDB-lite"/>
    </source>
</evidence>
<feature type="compositionally biased region" description="Basic and acidic residues" evidence="9">
    <location>
        <begin position="16"/>
        <end position="42"/>
    </location>
</feature>
<reference evidence="12" key="1">
    <citation type="submission" date="2017-11" db="EMBL/GenBank/DDBJ databases">
        <authorList>
            <person name="Watanabe M."/>
            <person name="Kojima H."/>
        </authorList>
    </citation>
    <scope>NUCLEOTIDE SEQUENCE [LARGE SCALE GENOMIC DNA]</scope>
    <source>
        <strain evidence="12">Tokyo 01</strain>
    </source>
</reference>
<evidence type="ECO:0000313" key="11">
    <source>
        <dbReference type="EMBL" id="GBC60529.1"/>
    </source>
</evidence>